<dbReference type="GO" id="GO:1990404">
    <property type="term" value="F:NAD+-protein mono-ADP-ribosyltransferase activity"/>
    <property type="evidence" value="ECO:0007669"/>
    <property type="project" value="TreeGrafter"/>
</dbReference>
<feature type="region of interest" description="Disordered" evidence="2">
    <location>
        <begin position="625"/>
        <end position="661"/>
    </location>
</feature>
<feature type="region of interest" description="Disordered" evidence="2">
    <location>
        <begin position="445"/>
        <end position="467"/>
    </location>
</feature>
<keyword evidence="1" id="KW-0520">NAD</keyword>
<evidence type="ECO:0000313" key="4">
    <source>
        <dbReference type="EnsemblMetazoa" id="BGLB000206-PC"/>
    </source>
</evidence>
<organism evidence="4 5">
    <name type="scientific">Biomphalaria glabrata</name>
    <name type="common">Bloodfluke planorb</name>
    <name type="synonym">Freshwater snail</name>
    <dbReference type="NCBI Taxonomy" id="6526"/>
    <lineage>
        <taxon>Eukaryota</taxon>
        <taxon>Metazoa</taxon>
        <taxon>Spiralia</taxon>
        <taxon>Lophotrochozoa</taxon>
        <taxon>Mollusca</taxon>
        <taxon>Gastropoda</taxon>
        <taxon>Heterobranchia</taxon>
        <taxon>Euthyneura</taxon>
        <taxon>Panpulmonata</taxon>
        <taxon>Hygrophila</taxon>
        <taxon>Lymnaeoidea</taxon>
        <taxon>Planorbidae</taxon>
        <taxon>Biomphalaria</taxon>
    </lineage>
</organism>
<dbReference type="GO" id="GO:0005634">
    <property type="term" value="C:nucleus"/>
    <property type="evidence" value="ECO:0007669"/>
    <property type="project" value="TreeGrafter"/>
</dbReference>
<feature type="compositionally biased region" description="Polar residues" evidence="2">
    <location>
        <begin position="289"/>
        <end position="299"/>
    </location>
</feature>
<name>A0A2C9JC19_BIOGL</name>
<dbReference type="SUPFAM" id="SSF56399">
    <property type="entry name" value="ADP-ribosylation"/>
    <property type="match status" value="1"/>
</dbReference>
<dbReference type="Proteomes" id="UP000076420">
    <property type="component" value="Unassembled WGS sequence"/>
</dbReference>
<dbReference type="Pfam" id="PF00644">
    <property type="entry name" value="PARP"/>
    <property type="match status" value="1"/>
</dbReference>
<dbReference type="RefSeq" id="XP_013085922.2">
    <property type="nucleotide sequence ID" value="XM_013230468.2"/>
</dbReference>
<dbReference type="Gene3D" id="3.40.220.10">
    <property type="entry name" value="Leucine Aminopeptidase, subunit E, domain 1"/>
    <property type="match status" value="1"/>
</dbReference>
<feature type="region of interest" description="Disordered" evidence="2">
    <location>
        <begin position="36"/>
        <end position="115"/>
    </location>
</feature>
<dbReference type="EnsemblMetazoa" id="BGLB000206-RB">
    <property type="protein sequence ID" value="BGLB000206-PB"/>
    <property type="gene ID" value="BGLB000206"/>
</dbReference>
<dbReference type="GO" id="GO:0003950">
    <property type="term" value="F:NAD+ poly-ADP-ribosyltransferase activity"/>
    <property type="evidence" value="ECO:0007669"/>
    <property type="project" value="UniProtKB-UniRule"/>
</dbReference>
<feature type="compositionally biased region" description="Polar residues" evidence="2">
    <location>
        <begin position="645"/>
        <end position="658"/>
    </location>
</feature>
<feature type="domain" description="PARP catalytic" evidence="3">
    <location>
        <begin position="934"/>
        <end position="1204"/>
    </location>
</feature>
<protein>
    <recommendedName>
        <fullName evidence="1">Poly [ADP-ribose] polymerase</fullName>
        <shortName evidence="1">PARP</shortName>
        <ecNumber evidence="1">2.4.2.-</ecNumber>
    </recommendedName>
</protein>
<dbReference type="InterPro" id="IPR043472">
    <property type="entry name" value="Macro_dom-like"/>
</dbReference>
<evidence type="ECO:0000313" key="5">
    <source>
        <dbReference type="Proteomes" id="UP000076420"/>
    </source>
</evidence>
<feature type="region of interest" description="Disordered" evidence="2">
    <location>
        <begin position="243"/>
        <end position="321"/>
    </location>
</feature>
<dbReference type="VEuPathDB" id="VectorBase:BGLB000206"/>
<dbReference type="RefSeq" id="XP_013085921.2">
    <property type="nucleotide sequence ID" value="XM_013230467.2"/>
</dbReference>
<evidence type="ECO:0000256" key="2">
    <source>
        <dbReference type="SAM" id="MobiDB-lite"/>
    </source>
</evidence>
<keyword evidence="1" id="KW-0328">Glycosyltransferase</keyword>
<dbReference type="KEGG" id="bgt:106070540"/>
<dbReference type="VEuPathDB" id="VectorBase:BGLAX_044993"/>
<sequence length="1204" mass="136025">MSHTQNSKVFYNRNLIKCMPKDNSCTSGQRNEESIIVEKANNSTSYSKSDGEGEKNKKIFSRRNQQNRGRGRGRGGYITPSETKENIQVNEPIKAESKRGRGGHNGRGRERKYNYMQRKFTQAEGDLNERKQNDNIKCLVTEKYGSKFDELSSQKDYYFQERSEESSQKRQTNEPYIKNVKKNYEKNGDNDSKDQYRYVRSLNNDKSDWVETDTAKNNRYKKYQLGNQRGSFTQSIRDTVDVEKGACDKRSSSQNRSRGCGNDKPNFRGWGRKRKKQERRENVDVEAFTKNTNEPNYSTPRGGTCRGRGGYRGRSRGRGSFEISGKMNRVINNTTQPEISLTPDAMIKNGHNQEEQKDNFGIETFTNNTKDPNYLSPRRGTYRGRRGYRGSGRGRFFCEVSCKMNSVTNNTTQPEISSTANEMIKNEDTRLNVNVLQMETPTITKNPGQLLQNKSQGHSSQNIPSQPTLKLSSTVVEKNTHLLNSNSEDNVKQALFKDKICANANSASKSSISTTKAAPKRKIENIQSKTSLPRILQNVTKIKNCTATVTTSTAAGPNNTQMNHSVASIPSLAAFKTVSVQSLESSTASSLASQQNMPPTVSNKSQFSLSTNSGLAPCLATATKGANTNSSPVSAANAGNPLRKQWSTNSPMKTTSPPKSIHRTVVSQVSKKKLSFQVTDSCKLVIKSYGNVTIDDSDVIVSFLDTGLDLKSTATGQAILRVSPNHEAEIKECYRKGSSSYLVSKYYPRTLNCLAICHALHNAWMPDFSEKVFHTQLNLIFDVVKKVQAETISFPPLSCDYPFYFSAKTVVPSFLYFLSHLNIEKCLSKIVVHATMSNVFQEFECLAPFYLNRTNESKLLFSLPLQRNTLSYLNIALKSDKIFPSYWSLNGDMSIENKETETSIENKETETSIENKETETSWGMSLLKNIVSAVSSWFTGESVPDFNFKEAKLVDVNNEIKIVVTNLVNRTLHQNVVGHGADAIGVRYSSFKILDVKRIENPTLFERYHTSRKRVMEKMIRKGHVCTSIGTLVGSKGNVVTWDSLPDSLKKELYSEINEHYLFHGTNTSAVHSIVEHGFDLKYSNEWCLFGKGIYFAEKAMKSDQYTDKHFRRPNGTKLTMIMTRILLGNAFVCDESHKKVSNLDPKKRFKKPPCMSCHDDLCYCGNRDYYDSVMGDGKWLFREFVVYDASQCYPEFLITYERV</sequence>
<feature type="region of interest" description="Disordered" evidence="2">
    <location>
        <begin position="589"/>
        <end position="608"/>
    </location>
</feature>
<dbReference type="Gene3D" id="3.90.228.10">
    <property type="match status" value="1"/>
</dbReference>
<feature type="region of interest" description="Disordered" evidence="2">
    <location>
        <begin position="366"/>
        <end position="387"/>
    </location>
</feature>
<feature type="region of interest" description="Disordered" evidence="2">
    <location>
        <begin position="159"/>
        <end position="195"/>
    </location>
</feature>
<dbReference type="OrthoDB" id="411019at2759"/>
<gene>
    <name evidence="4" type="primary">106070540</name>
</gene>
<dbReference type="STRING" id="6526.A0A2C9JC19"/>
<evidence type="ECO:0000256" key="1">
    <source>
        <dbReference type="RuleBase" id="RU362114"/>
    </source>
</evidence>
<feature type="compositionally biased region" description="Polar residues" evidence="2">
    <location>
        <begin position="625"/>
        <end position="634"/>
    </location>
</feature>
<proteinExistence type="predicted"/>
<evidence type="ECO:0000259" key="3">
    <source>
        <dbReference type="PROSITE" id="PS51059"/>
    </source>
</evidence>
<dbReference type="EC" id="2.4.2.-" evidence="1"/>
<dbReference type="AlphaFoldDB" id="A0A2C9JC19"/>
<keyword evidence="1" id="KW-0808">Transferase</keyword>
<dbReference type="SUPFAM" id="SSF52949">
    <property type="entry name" value="Macro domain-like"/>
    <property type="match status" value="1"/>
</dbReference>
<feature type="compositionally biased region" description="Polar residues" evidence="2">
    <location>
        <begin position="595"/>
        <end position="608"/>
    </location>
</feature>
<dbReference type="EnsemblMetazoa" id="BGLB000206-RC">
    <property type="protein sequence ID" value="BGLB000206-PC"/>
    <property type="gene ID" value="BGLB000206"/>
</dbReference>
<dbReference type="PANTHER" id="PTHR45740:SF2">
    <property type="entry name" value="POLY [ADP-RIBOSE] POLYMERASE"/>
    <property type="match status" value="1"/>
</dbReference>
<dbReference type="PROSITE" id="PS51059">
    <property type="entry name" value="PARP_CATALYTIC"/>
    <property type="match status" value="1"/>
</dbReference>
<feature type="compositionally biased region" description="Basic and acidic residues" evidence="2">
    <location>
        <begin position="182"/>
        <end position="195"/>
    </location>
</feature>
<feature type="compositionally biased region" description="Basic and acidic residues" evidence="2">
    <location>
        <begin position="159"/>
        <end position="172"/>
    </location>
</feature>
<dbReference type="InterPro" id="IPR012317">
    <property type="entry name" value="Poly(ADP-ribose)pol_cat_dom"/>
</dbReference>
<dbReference type="InterPro" id="IPR051712">
    <property type="entry name" value="ARTD-AVP"/>
</dbReference>
<reference evidence="4" key="1">
    <citation type="submission" date="2020-05" db="UniProtKB">
        <authorList>
            <consortium name="EnsemblMetazoa"/>
        </authorList>
    </citation>
    <scope>IDENTIFICATION</scope>
    <source>
        <strain evidence="4">BB02</strain>
    </source>
</reference>
<dbReference type="PANTHER" id="PTHR45740">
    <property type="entry name" value="POLY [ADP-RIBOSE] POLYMERASE"/>
    <property type="match status" value="1"/>
</dbReference>
<accession>A0A2C9JC19</accession>